<comment type="caution">
    <text evidence="2">The sequence shown here is derived from an EMBL/GenBank/DDBJ whole genome shotgun (WGS) entry which is preliminary data.</text>
</comment>
<feature type="transmembrane region" description="Helical" evidence="1">
    <location>
        <begin position="152"/>
        <end position="174"/>
    </location>
</feature>
<feature type="transmembrane region" description="Helical" evidence="1">
    <location>
        <begin position="64"/>
        <end position="82"/>
    </location>
</feature>
<feature type="transmembrane region" description="Helical" evidence="1">
    <location>
        <begin position="215"/>
        <end position="235"/>
    </location>
</feature>
<proteinExistence type="predicted"/>
<keyword evidence="1" id="KW-0472">Membrane</keyword>
<dbReference type="Proteomes" id="UP000619295">
    <property type="component" value="Unassembled WGS sequence"/>
</dbReference>
<dbReference type="RefSeq" id="WP_191123815.1">
    <property type="nucleotide sequence ID" value="NZ_JACXWY010000003.1"/>
</dbReference>
<feature type="transmembrane region" description="Helical" evidence="1">
    <location>
        <begin position="6"/>
        <end position="30"/>
    </location>
</feature>
<evidence type="ECO:0000313" key="3">
    <source>
        <dbReference type="Proteomes" id="UP000619295"/>
    </source>
</evidence>
<sequence length="244" mass="25187">MAAPALSAAFLASLVEVVEAFTIVLAVGTVRGWRPALIGTGCALVALALLVLLLGPALTLIPLQALQLVIGVLLMMFGLRWLRKAILRAAGFIALHDEDAAFAKETGALQAGDSGTASRRNWLAGLTAFKAVMLEGIEVVFIVLAVGAGRGLLWPASLGALAACALVLALGLILRKPLARVPENTLKFAVGVMISAFGIYWTGEGLGVSWPGADLAIPALAALLLASALTLVAAFRKRSVEMTA</sequence>
<organism evidence="2 3">
    <name type="scientific">Bosea spartocytisi</name>
    <dbReference type="NCBI Taxonomy" id="2773451"/>
    <lineage>
        <taxon>Bacteria</taxon>
        <taxon>Pseudomonadati</taxon>
        <taxon>Pseudomonadota</taxon>
        <taxon>Alphaproteobacteria</taxon>
        <taxon>Hyphomicrobiales</taxon>
        <taxon>Boseaceae</taxon>
        <taxon>Bosea</taxon>
    </lineage>
</organism>
<dbReference type="AlphaFoldDB" id="A0A927HXD6"/>
<protein>
    <submittedName>
        <fullName evidence="2">TMEM165/GDT1 family protein</fullName>
    </submittedName>
</protein>
<evidence type="ECO:0000256" key="1">
    <source>
        <dbReference type="SAM" id="Phobius"/>
    </source>
</evidence>
<keyword evidence="1" id="KW-1133">Transmembrane helix</keyword>
<reference evidence="2" key="1">
    <citation type="submission" date="2020-09" db="EMBL/GenBank/DDBJ databases">
        <title>Bosea spartocytisi sp. nov. a root nodule endophyte of Spartocytisus supranubius in the high mountain ecosystem fo the Teide National Park (Canary Islands, Spain).</title>
        <authorList>
            <person name="Pulido-Suarez L."/>
            <person name="Peix A."/>
            <person name="Igual J.M."/>
            <person name="Socas-Perez N."/>
            <person name="Velazquez E."/>
            <person name="Flores-Felix J.D."/>
            <person name="Leon-Barrios M."/>
        </authorList>
    </citation>
    <scope>NUCLEOTIDE SEQUENCE</scope>
    <source>
        <strain evidence="2">SSUT16</strain>
    </source>
</reference>
<evidence type="ECO:0000313" key="2">
    <source>
        <dbReference type="EMBL" id="MBD3845305.1"/>
    </source>
</evidence>
<gene>
    <name evidence="2" type="ORF">IED13_06330</name>
</gene>
<feature type="transmembrane region" description="Helical" evidence="1">
    <location>
        <begin position="37"/>
        <end position="58"/>
    </location>
</feature>
<keyword evidence="3" id="KW-1185">Reference proteome</keyword>
<dbReference type="EMBL" id="JACXWY010000003">
    <property type="protein sequence ID" value="MBD3845305.1"/>
    <property type="molecule type" value="Genomic_DNA"/>
</dbReference>
<feature type="transmembrane region" description="Helical" evidence="1">
    <location>
        <begin position="122"/>
        <end position="146"/>
    </location>
</feature>
<feature type="transmembrane region" description="Helical" evidence="1">
    <location>
        <begin position="186"/>
        <end position="203"/>
    </location>
</feature>
<keyword evidence="1" id="KW-0812">Transmembrane</keyword>
<accession>A0A927HXD6</accession>
<name>A0A927HXD6_9HYPH</name>